<comment type="caution">
    <text evidence="1">The sequence shown here is derived from an EMBL/GenBank/DDBJ whole genome shotgun (WGS) entry which is preliminary data.</text>
</comment>
<gene>
    <name evidence="1" type="ORF">N3K66_004987</name>
</gene>
<proteinExistence type="predicted"/>
<dbReference type="Proteomes" id="UP001163324">
    <property type="component" value="Chromosome 4"/>
</dbReference>
<protein>
    <submittedName>
        <fullName evidence="1">Uncharacterized protein</fullName>
    </submittedName>
</protein>
<evidence type="ECO:0000313" key="1">
    <source>
        <dbReference type="EMBL" id="KAI9900725.1"/>
    </source>
</evidence>
<name>A0ACC0V473_9HYPO</name>
<dbReference type="EMBL" id="CM047943">
    <property type="protein sequence ID" value="KAI9900725.1"/>
    <property type="molecule type" value="Genomic_DNA"/>
</dbReference>
<organism evidence="1 2">
    <name type="scientific">Trichothecium roseum</name>
    <dbReference type="NCBI Taxonomy" id="47278"/>
    <lineage>
        <taxon>Eukaryota</taxon>
        <taxon>Fungi</taxon>
        <taxon>Dikarya</taxon>
        <taxon>Ascomycota</taxon>
        <taxon>Pezizomycotina</taxon>
        <taxon>Sordariomycetes</taxon>
        <taxon>Hypocreomycetidae</taxon>
        <taxon>Hypocreales</taxon>
        <taxon>Hypocreales incertae sedis</taxon>
        <taxon>Trichothecium</taxon>
    </lineage>
</organism>
<accession>A0ACC0V473</accession>
<sequence length="488" mass="55187">MAHQAHNIPWTVLAENLQWRLINKCMADATDFHLRFRPDQGKKLTHFVRAFARNVADHANTERRRYAEDETRRPPTSADGDGDDDDDGDVVVVDEAAAQTIAPTLYRWSEEEKGRFSQTRRRQDDGDGAGLALFPPLSEAEKKRRVRVLPEEQRRMSTFARGHARNGCYQFFEVNGEGFYGLEVFKMLLLYGEMGAVLRICDHPGNRLASWWHQGPCYDVGQDVGWDIVARKALKVYILLNVLHYFPQHWATEEDGEEGEGEEREERGANDASRSGMSSNIRQRDYRNTRVYQSVVSSVTESGHISDVASYPHRQFFGIEKGQFRAGVVRGGDRPCGRVSYQGFLRCQGASSGDGDGDGGRHVPTAGDVAVARRALREAGRLPDEIAQQVLDEAGYVPRARLSPAHHPFHGDNVGGGRVREYLTYCWRLLMRCEVVGRAVGVDIEWEVMVAETLVEMFGCRCRAGAKWEKRWYAFGDEVEGGRGWLFR</sequence>
<reference evidence="1" key="1">
    <citation type="submission" date="2022-10" db="EMBL/GenBank/DDBJ databases">
        <title>Complete Genome of Trichothecium roseum strain YXFP-22015, a Plant Pathogen Isolated from Citrus.</title>
        <authorList>
            <person name="Wang Y."/>
            <person name="Zhu L."/>
        </authorList>
    </citation>
    <scope>NUCLEOTIDE SEQUENCE</scope>
    <source>
        <strain evidence="1">YXFP-22015</strain>
    </source>
</reference>
<keyword evidence="2" id="KW-1185">Reference proteome</keyword>
<evidence type="ECO:0000313" key="2">
    <source>
        <dbReference type="Proteomes" id="UP001163324"/>
    </source>
</evidence>